<gene>
    <name evidence="6" type="primary">rotA</name>
    <name evidence="6" type="ORF">SNAT2548_LOCUS16804</name>
</gene>
<evidence type="ECO:0000256" key="2">
    <source>
        <dbReference type="ARBA" id="ARBA00023110"/>
    </source>
</evidence>
<dbReference type="GO" id="GO:0003755">
    <property type="term" value="F:peptidyl-prolyl cis-trans isomerase activity"/>
    <property type="evidence" value="ECO:0007669"/>
    <property type="project" value="UniProtKB-KW"/>
</dbReference>
<evidence type="ECO:0000256" key="4">
    <source>
        <dbReference type="SAM" id="MobiDB-lite"/>
    </source>
</evidence>
<dbReference type="OrthoDB" id="271386at2759"/>
<sequence>MWLRMQPRGAIPQRSRSSHPPVRLSSFSFAIVAVWLALDGHVFVGNPRCQRDERKLVASSAAPSGYIPGVGSLSDETRTVSLQPGSLGMEVDPESGLVKQVFEDGAAERAGVQAGWIFQTVSGKPYELLTLKALLRGEEPFEATFGVLRPNPVAVLDTSLGVIEAEIFLDRVPRTASNFIDLAQSGFYDGVHFHRVIPNFMIQFGCPNAKDPSSPYAGTGGPSDGSFQNLATGITEKRFRGGNIKDEFLSEDSNVKGTLSMANTGQPDSGGSQFFINVRDNTFLDWFSRGDARHPVFGKVIKGYDVAVKISKVYTQNDRPVEPVMMKSVIVTT</sequence>
<dbReference type="Gene3D" id="2.40.100.10">
    <property type="entry name" value="Cyclophilin-like"/>
    <property type="match status" value="1"/>
</dbReference>
<evidence type="ECO:0000256" key="1">
    <source>
        <dbReference type="ARBA" id="ARBA00013194"/>
    </source>
</evidence>
<keyword evidence="2" id="KW-0697">Rotamase</keyword>
<dbReference type="GO" id="GO:0006457">
    <property type="term" value="P:protein folding"/>
    <property type="evidence" value="ECO:0007669"/>
    <property type="project" value="InterPro"/>
</dbReference>
<dbReference type="Pfam" id="PF00160">
    <property type="entry name" value="Pro_isomerase"/>
    <property type="match status" value="1"/>
</dbReference>
<dbReference type="InterPro" id="IPR029000">
    <property type="entry name" value="Cyclophilin-like_dom_sf"/>
</dbReference>
<dbReference type="Proteomes" id="UP000604046">
    <property type="component" value="Unassembled WGS sequence"/>
</dbReference>
<accession>A0A812NYG0</accession>
<organism evidence="6 7">
    <name type="scientific">Symbiodinium natans</name>
    <dbReference type="NCBI Taxonomy" id="878477"/>
    <lineage>
        <taxon>Eukaryota</taxon>
        <taxon>Sar</taxon>
        <taxon>Alveolata</taxon>
        <taxon>Dinophyceae</taxon>
        <taxon>Suessiales</taxon>
        <taxon>Symbiodiniaceae</taxon>
        <taxon>Symbiodinium</taxon>
    </lineage>
</organism>
<dbReference type="InterPro" id="IPR002130">
    <property type="entry name" value="Cyclophilin-type_PPIase_dom"/>
</dbReference>
<evidence type="ECO:0000256" key="3">
    <source>
        <dbReference type="ARBA" id="ARBA00023235"/>
    </source>
</evidence>
<dbReference type="CDD" id="cd00317">
    <property type="entry name" value="cyclophilin"/>
    <property type="match status" value="1"/>
</dbReference>
<dbReference type="InterPro" id="IPR036034">
    <property type="entry name" value="PDZ_sf"/>
</dbReference>
<dbReference type="PRINTS" id="PR00153">
    <property type="entry name" value="CSAPPISMRASE"/>
</dbReference>
<dbReference type="InterPro" id="IPR044666">
    <property type="entry name" value="Cyclophilin_A-like"/>
</dbReference>
<dbReference type="PROSITE" id="PS50072">
    <property type="entry name" value="CSA_PPIASE_2"/>
    <property type="match status" value="1"/>
</dbReference>
<reference evidence="6" key="1">
    <citation type="submission" date="2021-02" db="EMBL/GenBank/DDBJ databases">
        <authorList>
            <person name="Dougan E. K."/>
            <person name="Rhodes N."/>
            <person name="Thang M."/>
            <person name="Chan C."/>
        </authorList>
    </citation>
    <scope>NUCLEOTIDE SEQUENCE</scope>
</reference>
<dbReference type="EMBL" id="CAJNDS010002091">
    <property type="protein sequence ID" value="CAE7320570.1"/>
    <property type="molecule type" value="Genomic_DNA"/>
</dbReference>
<evidence type="ECO:0000259" key="5">
    <source>
        <dbReference type="PROSITE" id="PS50072"/>
    </source>
</evidence>
<protein>
    <recommendedName>
        <fullName evidence="1">peptidylprolyl isomerase</fullName>
        <ecNumber evidence="1">5.2.1.8</ecNumber>
    </recommendedName>
</protein>
<comment type="caution">
    <text evidence="6">The sequence shown here is derived from an EMBL/GenBank/DDBJ whole genome shotgun (WGS) entry which is preliminary data.</text>
</comment>
<dbReference type="InterPro" id="IPR020892">
    <property type="entry name" value="Cyclophilin-type_PPIase_CS"/>
</dbReference>
<keyword evidence="3" id="KW-0413">Isomerase</keyword>
<feature type="region of interest" description="Disordered" evidence="4">
    <location>
        <begin position="1"/>
        <end position="21"/>
    </location>
</feature>
<dbReference type="SUPFAM" id="SSF50891">
    <property type="entry name" value="Cyclophilin-like"/>
    <property type="match status" value="1"/>
</dbReference>
<dbReference type="AlphaFoldDB" id="A0A812NYG0"/>
<keyword evidence="7" id="KW-1185">Reference proteome</keyword>
<dbReference type="PANTHER" id="PTHR45625">
    <property type="entry name" value="PEPTIDYL-PROLYL CIS-TRANS ISOMERASE-RELATED"/>
    <property type="match status" value="1"/>
</dbReference>
<dbReference type="PROSITE" id="PS00170">
    <property type="entry name" value="CSA_PPIASE_1"/>
    <property type="match status" value="1"/>
</dbReference>
<dbReference type="SUPFAM" id="SSF50156">
    <property type="entry name" value="PDZ domain-like"/>
    <property type="match status" value="1"/>
</dbReference>
<feature type="domain" description="PPIase cyclophilin-type" evidence="5">
    <location>
        <begin position="153"/>
        <end position="331"/>
    </location>
</feature>
<proteinExistence type="predicted"/>
<evidence type="ECO:0000313" key="6">
    <source>
        <dbReference type="EMBL" id="CAE7320570.1"/>
    </source>
</evidence>
<dbReference type="PANTHER" id="PTHR45625:SF4">
    <property type="entry name" value="PEPTIDYLPROLYL ISOMERASE DOMAIN AND WD REPEAT-CONTAINING PROTEIN 1"/>
    <property type="match status" value="1"/>
</dbReference>
<dbReference type="EC" id="5.2.1.8" evidence="1"/>
<evidence type="ECO:0000313" key="7">
    <source>
        <dbReference type="Proteomes" id="UP000604046"/>
    </source>
</evidence>
<name>A0A812NYG0_9DINO</name>